<feature type="domain" description="Calponin-homology (CH)" evidence="2">
    <location>
        <begin position="296"/>
        <end position="405"/>
    </location>
</feature>
<dbReference type="PROSITE" id="PS51840">
    <property type="entry name" value="C2_NT"/>
    <property type="match status" value="1"/>
</dbReference>
<feature type="compositionally biased region" description="Polar residues" evidence="1">
    <location>
        <begin position="601"/>
        <end position="623"/>
    </location>
</feature>
<feature type="region of interest" description="Disordered" evidence="1">
    <location>
        <begin position="491"/>
        <end position="530"/>
    </location>
</feature>
<dbReference type="WBParaSite" id="MCU_002587-RC">
    <property type="protein sequence ID" value="MCU_002587-RC"/>
    <property type="gene ID" value="MCU_002587"/>
</dbReference>
<feature type="compositionally biased region" description="Low complexity" evidence="1">
    <location>
        <begin position="556"/>
        <end position="572"/>
    </location>
</feature>
<dbReference type="InterPro" id="IPR001715">
    <property type="entry name" value="CH_dom"/>
</dbReference>
<dbReference type="PROSITE" id="PS50021">
    <property type="entry name" value="CH"/>
    <property type="match status" value="1"/>
</dbReference>
<dbReference type="InterPro" id="IPR019448">
    <property type="entry name" value="NT-C2"/>
</dbReference>
<evidence type="ECO:0000259" key="3">
    <source>
        <dbReference type="PROSITE" id="PS51840"/>
    </source>
</evidence>
<organism evidence="4">
    <name type="scientific">Mesocestoides corti</name>
    <name type="common">Flatworm</name>
    <dbReference type="NCBI Taxonomy" id="53468"/>
    <lineage>
        <taxon>Eukaryota</taxon>
        <taxon>Metazoa</taxon>
        <taxon>Spiralia</taxon>
        <taxon>Lophotrochozoa</taxon>
        <taxon>Platyhelminthes</taxon>
        <taxon>Cestoda</taxon>
        <taxon>Eucestoda</taxon>
        <taxon>Cyclophyllidea</taxon>
        <taxon>Mesocestoididae</taxon>
        <taxon>Mesocestoides</taxon>
    </lineage>
</organism>
<feature type="compositionally biased region" description="Basic residues" evidence="1">
    <location>
        <begin position="445"/>
        <end position="456"/>
    </location>
</feature>
<feature type="domain" description="C2 NT-type" evidence="3">
    <location>
        <begin position="7"/>
        <end position="169"/>
    </location>
</feature>
<name>A0A5K3ETH6_MESCO</name>
<dbReference type="PANTHER" id="PTHR23167">
    <property type="entry name" value="CALPONIN HOMOLOGY DOMAIN-CONTAINING PROTEIN DDB_G0272472-RELATED"/>
    <property type="match status" value="1"/>
</dbReference>
<protein>
    <submittedName>
        <fullName evidence="4">Calponin-homology (CH) domain-containing protein</fullName>
    </submittedName>
</protein>
<evidence type="ECO:0000259" key="2">
    <source>
        <dbReference type="PROSITE" id="PS50021"/>
    </source>
</evidence>
<proteinExistence type="predicted"/>
<dbReference type="InterPro" id="IPR050540">
    <property type="entry name" value="F-actin_Monoox_Mical"/>
</dbReference>
<evidence type="ECO:0000256" key="1">
    <source>
        <dbReference type="SAM" id="MobiDB-lite"/>
    </source>
</evidence>
<feature type="compositionally biased region" description="Polar residues" evidence="1">
    <location>
        <begin position="497"/>
        <end position="527"/>
    </location>
</feature>
<dbReference type="SUPFAM" id="SSF47576">
    <property type="entry name" value="Calponin-homology domain, CH-domain"/>
    <property type="match status" value="1"/>
</dbReference>
<accession>A0A5K3ETH6</accession>
<feature type="region of interest" description="Disordered" evidence="1">
    <location>
        <begin position="546"/>
        <end position="574"/>
    </location>
</feature>
<dbReference type="Pfam" id="PF10358">
    <property type="entry name" value="NT-C2"/>
    <property type="match status" value="1"/>
</dbReference>
<dbReference type="SMART" id="SM00033">
    <property type="entry name" value="CH"/>
    <property type="match status" value="1"/>
</dbReference>
<feature type="compositionally biased region" description="Acidic residues" evidence="1">
    <location>
        <begin position="244"/>
        <end position="254"/>
    </location>
</feature>
<dbReference type="PANTHER" id="PTHR23167:SF46">
    <property type="entry name" value="EPS15 HOMOLOGY DOMAIN CONTAINING PROTEIN-BINDING PROTEIN 1, ISOFORM F"/>
    <property type="match status" value="1"/>
</dbReference>
<dbReference type="Gene3D" id="1.10.418.10">
    <property type="entry name" value="Calponin-like domain"/>
    <property type="match status" value="1"/>
</dbReference>
<dbReference type="AlphaFoldDB" id="A0A5K3ETH6"/>
<feature type="compositionally biased region" description="Basic and acidic residues" evidence="1">
    <location>
        <begin position="420"/>
        <end position="436"/>
    </location>
</feature>
<feature type="compositionally biased region" description="Polar residues" evidence="1">
    <location>
        <begin position="270"/>
        <end position="281"/>
    </location>
</feature>
<sequence length="635" mass="70177">MSLWKRLQRIGMKAAKFQFTVSLEKLHIKFDKDYQPKAVIIVFTRRGRRCSSQPVTLQKSPTDKSTLINEWALPENLEVLTTLYRNEKDISFEDKEWTFQVEDVCMSSSEFKEASISATTRRRVLATRSLNLAEFASTLPTQNNLKINLRAASKKVSTATLFFTLHGLMLRCGEATDEDMISVASSMSLTYAPPSAYGARWGSESPTPPFAPVEQAGGNPNLRNDFANISSQLQALERCPDLREVDEEEEDAEADTNGAKSPQIEMRGMKSSSGDTSQPEPASQLVDGGGQAKVTSQTGQDLLTWCQEVTASYPGVKVKDLTLCFRSGLALCAIIHHFQPEAIGDFERVKVLSPTERVRLAFDVASRFGVARVFLDPCEVVRGKGGGPDRLTMMTYLHQLRTRLTAMADRPVAEEDDKATDEPTVERHEDDSKPADNTDSAKMSSSKKKEKKKRRVSGGGNASERYEHLLTKARNLLLESKTTAQPGSIDLMASHFPENSTENQPSADPTHGNANEQSDQLAETPQAGNLKVRKLKLSNLKLFADGMEPHLTPNHSSPQKSPQPSRPSYSKSTQLPPFPCACTNAVVSCLAPGSPKDEETNPFQQTRLSPFSLVGSQKQNPRTGEQRKLRVHFAN</sequence>
<dbReference type="Pfam" id="PF00307">
    <property type="entry name" value="CH"/>
    <property type="match status" value="1"/>
</dbReference>
<feature type="region of interest" description="Disordered" evidence="1">
    <location>
        <begin position="591"/>
        <end position="635"/>
    </location>
</feature>
<evidence type="ECO:0000313" key="4">
    <source>
        <dbReference type="WBParaSite" id="MCU_002587-RC"/>
    </source>
</evidence>
<dbReference type="InterPro" id="IPR036872">
    <property type="entry name" value="CH_dom_sf"/>
</dbReference>
<feature type="region of interest" description="Disordered" evidence="1">
    <location>
        <begin position="407"/>
        <end position="466"/>
    </location>
</feature>
<reference evidence="4" key="1">
    <citation type="submission" date="2019-11" db="UniProtKB">
        <authorList>
            <consortium name="WormBaseParasite"/>
        </authorList>
    </citation>
    <scope>IDENTIFICATION</scope>
</reference>
<feature type="region of interest" description="Disordered" evidence="1">
    <location>
        <begin position="244"/>
        <end position="293"/>
    </location>
</feature>